<dbReference type="Proteomes" id="UP001108029">
    <property type="component" value="Unassembled WGS sequence"/>
</dbReference>
<comment type="caution">
    <text evidence="2">The sequence shown here is derived from an EMBL/GenBank/DDBJ whole genome shotgun (WGS) entry which is preliminary data.</text>
</comment>
<dbReference type="EMBL" id="JAJSBI010000013">
    <property type="protein sequence ID" value="MCD9877036.1"/>
    <property type="molecule type" value="Genomic_DNA"/>
</dbReference>
<proteinExistence type="predicted"/>
<reference evidence="2" key="1">
    <citation type="submission" date="2021-12" db="EMBL/GenBank/DDBJ databases">
        <authorList>
            <person name="Lee J.-H."/>
            <person name="Kim S.-B."/>
        </authorList>
    </citation>
    <scope>NUCLEOTIDE SEQUENCE</scope>
    <source>
        <strain evidence="2">NR30</strain>
    </source>
</reference>
<organism evidence="2 3">
    <name type="scientific">Streptomyces guryensis</name>
    <dbReference type="NCBI Taxonomy" id="2886947"/>
    <lineage>
        <taxon>Bacteria</taxon>
        <taxon>Bacillati</taxon>
        <taxon>Actinomycetota</taxon>
        <taxon>Actinomycetes</taxon>
        <taxon>Kitasatosporales</taxon>
        <taxon>Streptomycetaceae</taxon>
        <taxon>Streptomyces</taxon>
    </lineage>
</organism>
<name>A0A9Q3VRC0_9ACTN</name>
<dbReference type="AlphaFoldDB" id="A0A9Q3VRC0"/>
<dbReference type="RefSeq" id="WP_232651169.1">
    <property type="nucleotide sequence ID" value="NZ_JAJSBI010000013.1"/>
</dbReference>
<keyword evidence="3" id="KW-1185">Reference proteome</keyword>
<accession>A0A9Q3VRC0</accession>
<protein>
    <submittedName>
        <fullName evidence="2">Uncharacterized protein</fullName>
    </submittedName>
</protein>
<evidence type="ECO:0000313" key="3">
    <source>
        <dbReference type="Proteomes" id="UP001108029"/>
    </source>
</evidence>
<evidence type="ECO:0000313" key="2">
    <source>
        <dbReference type="EMBL" id="MCD9877036.1"/>
    </source>
</evidence>
<gene>
    <name evidence="2" type="ORF">LJ657_26060</name>
</gene>
<evidence type="ECO:0000256" key="1">
    <source>
        <dbReference type="SAM" id="MobiDB-lite"/>
    </source>
</evidence>
<feature type="region of interest" description="Disordered" evidence="1">
    <location>
        <begin position="1"/>
        <end position="26"/>
    </location>
</feature>
<sequence>MPLPSARQDAVAAPRTPSRREAQAAARTQALTRVCAGFTTTISPHSAARLADLMSTTTYAKAA</sequence>